<dbReference type="EMBL" id="JABWDY010022160">
    <property type="protein sequence ID" value="KAF5191925.1"/>
    <property type="molecule type" value="Genomic_DNA"/>
</dbReference>
<organism evidence="2 3">
    <name type="scientific">Thalictrum thalictroides</name>
    <name type="common">Rue-anemone</name>
    <name type="synonym">Anemone thalictroides</name>
    <dbReference type="NCBI Taxonomy" id="46969"/>
    <lineage>
        <taxon>Eukaryota</taxon>
        <taxon>Viridiplantae</taxon>
        <taxon>Streptophyta</taxon>
        <taxon>Embryophyta</taxon>
        <taxon>Tracheophyta</taxon>
        <taxon>Spermatophyta</taxon>
        <taxon>Magnoliopsida</taxon>
        <taxon>Ranunculales</taxon>
        <taxon>Ranunculaceae</taxon>
        <taxon>Thalictroideae</taxon>
        <taxon>Thalictrum</taxon>
    </lineage>
</organism>
<dbReference type="AlphaFoldDB" id="A0A7J6W6F7"/>
<reference evidence="2 3" key="1">
    <citation type="submission" date="2020-06" db="EMBL/GenBank/DDBJ databases">
        <title>Transcriptomic and genomic resources for Thalictrum thalictroides and T. hernandezii: Facilitating candidate gene discovery in an emerging model plant lineage.</title>
        <authorList>
            <person name="Arias T."/>
            <person name="Riano-Pachon D.M."/>
            <person name="Di Stilio V.S."/>
        </authorList>
    </citation>
    <scope>NUCLEOTIDE SEQUENCE [LARGE SCALE GENOMIC DNA]</scope>
    <source>
        <strain evidence="3">cv. WT478/WT964</strain>
        <tissue evidence="2">Leaves</tissue>
    </source>
</reference>
<feature type="region of interest" description="Disordered" evidence="1">
    <location>
        <begin position="1"/>
        <end position="47"/>
    </location>
</feature>
<protein>
    <submittedName>
        <fullName evidence="2">Uncharacterized protein</fullName>
    </submittedName>
</protein>
<dbReference type="Proteomes" id="UP000554482">
    <property type="component" value="Unassembled WGS sequence"/>
</dbReference>
<accession>A0A7J6W6F7</accession>
<name>A0A7J6W6F7_THATH</name>
<evidence type="ECO:0000256" key="1">
    <source>
        <dbReference type="SAM" id="MobiDB-lite"/>
    </source>
</evidence>
<feature type="compositionally biased region" description="Polar residues" evidence="1">
    <location>
        <begin position="14"/>
        <end position="34"/>
    </location>
</feature>
<keyword evidence="3" id="KW-1185">Reference proteome</keyword>
<evidence type="ECO:0000313" key="3">
    <source>
        <dbReference type="Proteomes" id="UP000554482"/>
    </source>
</evidence>
<comment type="caution">
    <text evidence="2">The sequence shown here is derived from an EMBL/GenBank/DDBJ whole genome shotgun (WGS) entry which is preliminary data.</text>
</comment>
<evidence type="ECO:0000313" key="2">
    <source>
        <dbReference type="EMBL" id="KAF5191925.1"/>
    </source>
</evidence>
<proteinExistence type="predicted"/>
<feature type="compositionally biased region" description="Basic and acidic residues" evidence="1">
    <location>
        <begin position="1"/>
        <end position="13"/>
    </location>
</feature>
<sequence>MSKPEAREKEQERYTQQQPHPQIIQSNEYTQQKPHPQIIKSNHEEEEDRDIPLCVSACLPESAESVAVAARLRENVALRFAVAADAFSFKL</sequence>
<gene>
    <name evidence="2" type="ORF">FRX31_018488</name>
</gene>